<feature type="domain" description="DUF1553" evidence="3">
    <location>
        <begin position="649"/>
        <end position="907"/>
    </location>
</feature>
<comment type="caution">
    <text evidence="5">The sequence shown here is derived from an EMBL/GenBank/DDBJ whole genome shotgun (WGS) entry which is preliminary data.</text>
</comment>
<dbReference type="PANTHER" id="PTHR35889">
    <property type="entry name" value="CYCLOINULO-OLIGOSACCHARIDE FRUCTANOTRANSFERASE-RELATED"/>
    <property type="match status" value="1"/>
</dbReference>
<accession>A0ABX1VFW5</accession>
<evidence type="ECO:0000259" key="4">
    <source>
        <dbReference type="Pfam" id="PF07635"/>
    </source>
</evidence>
<feature type="domain" description="DUF1549" evidence="2">
    <location>
        <begin position="165"/>
        <end position="375"/>
    </location>
</feature>
<evidence type="ECO:0008006" key="7">
    <source>
        <dbReference type="Google" id="ProtNLM"/>
    </source>
</evidence>
<feature type="chain" id="PRO_5046246621" description="DUF1553 domain-containing protein" evidence="1">
    <location>
        <begin position="21"/>
        <end position="931"/>
    </location>
</feature>
<dbReference type="SUPFAM" id="SSF46626">
    <property type="entry name" value="Cytochrome c"/>
    <property type="match status" value="1"/>
</dbReference>
<evidence type="ECO:0000259" key="2">
    <source>
        <dbReference type="Pfam" id="PF07583"/>
    </source>
</evidence>
<dbReference type="InterPro" id="IPR036909">
    <property type="entry name" value="Cyt_c-like_dom_sf"/>
</dbReference>
<dbReference type="Pfam" id="PF07583">
    <property type="entry name" value="PSCyt2"/>
    <property type="match status" value="1"/>
</dbReference>
<gene>
    <name evidence="5" type="ORF">LzC2_24290</name>
</gene>
<dbReference type="Pfam" id="PF07587">
    <property type="entry name" value="PSD1"/>
    <property type="match status" value="1"/>
</dbReference>
<protein>
    <recommendedName>
        <fullName evidence="7">DUF1553 domain-containing protein</fullName>
    </recommendedName>
</protein>
<evidence type="ECO:0000259" key="3">
    <source>
        <dbReference type="Pfam" id="PF07587"/>
    </source>
</evidence>
<dbReference type="PANTHER" id="PTHR35889:SF3">
    <property type="entry name" value="F-BOX DOMAIN-CONTAINING PROTEIN"/>
    <property type="match status" value="1"/>
</dbReference>
<dbReference type="Gene3D" id="2.60.120.260">
    <property type="entry name" value="Galactose-binding domain-like"/>
    <property type="match status" value="1"/>
</dbReference>
<feature type="signal peptide" evidence="1">
    <location>
        <begin position="1"/>
        <end position="20"/>
    </location>
</feature>
<dbReference type="InterPro" id="IPR011429">
    <property type="entry name" value="Cyt_c_Planctomycete-type"/>
</dbReference>
<sequence>MTLAAPAVLLFVAFAPPANAAAPANDGPAAEVVDFVRDVEPILEARCYDCHGEWVQESKLRLDSRVGMLKGGNTGSAVLKPGNVKGSYLLDVVRHLDPGMEMPPESDKIPDEEIAVLVKWVEQGAVWPGQMNDVVERETSDHWAYQPVVRPEPPAGPGIADGAVPIDAFLARKLHGAGLSFSQPAEPEALVRRASIVLTGMAPTPEEVEAFVAASAEDPDAAYVALVDRLLASPRYGERFAQHWLDVIRWAETNGSESNMYRKNAWIYRDYVVRSFNEETPYDRFLKEQIAGDVLGAGEATGYLVSGPHVPAATVGQEPTARRQARADRLDEVVQTVGASVMGSTIGCARCHNHKFDPISIQDYYSLTAVFADVEYGARRPELAPDHPRRRRGEELWNEVRSHRRLLREAGGPWTEDWRTHREMYFNPVETDAVRLTFEGKGVGLDEWEIYGPADWQENLAAADAGAVASANPATAVPRGGVEKVNDGQTGTEAWRAKVPDGSDEKPWVTIEFPQSRRVNHLRYSRNRDDLAETDYLEGLATSWLPHFTVEVRNPAGEWEPVAETKEIDRRLGRGGDLKATHAALQASIDALLEEGPQHSFVGKFVEPADTFVFRRGSPESPGAQVAPDGPGAFGESLNLPADAPGPVRREAFADWLARPDHPLTARVMVNRLWHHLYGAGLVTTTADFGAAGTDPTHPELLDWLAAEFVDPQVPGPHAEPWSVKHMVRLMALSRAFRQSSLPREEGLAADAGASLLWRYPPKRVEAEVIRDSILQASGALDETVGGRSFRIHNVKQRYAQWEVVDNHGPETWRRMLYQERMRRVDDRIFTAFDFPDCGQVKGKRPVSTTPLQALNLMNSEFVIDQARRIAERAETRAEDGDDPVTQSFLLIFGREPTAEERIAAEEVAAEHGLPVLCRTLLNANEFAFLP</sequence>
<keyword evidence="1" id="KW-0732">Signal</keyword>
<dbReference type="InterPro" id="IPR022655">
    <property type="entry name" value="DUF1553"/>
</dbReference>
<dbReference type="Proteomes" id="UP000609651">
    <property type="component" value="Unassembled WGS sequence"/>
</dbReference>
<dbReference type="InterPro" id="IPR011444">
    <property type="entry name" value="DUF1549"/>
</dbReference>
<evidence type="ECO:0000313" key="6">
    <source>
        <dbReference type="Proteomes" id="UP000609651"/>
    </source>
</evidence>
<organism evidence="5 6">
    <name type="scientific">Alienimonas chondri</name>
    <dbReference type="NCBI Taxonomy" id="2681879"/>
    <lineage>
        <taxon>Bacteria</taxon>
        <taxon>Pseudomonadati</taxon>
        <taxon>Planctomycetota</taxon>
        <taxon>Planctomycetia</taxon>
        <taxon>Planctomycetales</taxon>
        <taxon>Planctomycetaceae</taxon>
        <taxon>Alienimonas</taxon>
    </lineage>
</organism>
<reference evidence="5 6" key="1">
    <citation type="journal article" date="2020" name="Syst. Appl. Microbiol.">
        <title>Alienimonas chondri sp. nov., a novel planctomycete isolated from the biofilm of the red alga Chondrus crispus.</title>
        <authorList>
            <person name="Vitorino I."/>
            <person name="Albuquerque L."/>
            <person name="Wiegand S."/>
            <person name="Kallscheuer N."/>
            <person name="da Costa M.S."/>
            <person name="Lobo-da-Cunha A."/>
            <person name="Jogler C."/>
            <person name="Lage O.M."/>
        </authorList>
    </citation>
    <scope>NUCLEOTIDE SEQUENCE [LARGE SCALE GENOMIC DNA]</scope>
    <source>
        <strain evidence="5 6">LzC2</strain>
    </source>
</reference>
<feature type="domain" description="Cytochrome C Planctomycete-type" evidence="4">
    <location>
        <begin position="47"/>
        <end position="105"/>
    </location>
</feature>
<dbReference type="Pfam" id="PF07635">
    <property type="entry name" value="PSCyt1"/>
    <property type="match status" value="1"/>
</dbReference>
<proteinExistence type="predicted"/>
<name>A0ABX1VFW5_9PLAN</name>
<evidence type="ECO:0000256" key="1">
    <source>
        <dbReference type="SAM" id="SignalP"/>
    </source>
</evidence>
<keyword evidence="6" id="KW-1185">Reference proteome</keyword>
<dbReference type="EMBL" id="WTPX01000074">
    <property type="protein sequence ID" value="NNJ26346.1"/>
    <property type="molecule type" value="Genomic_DNA"/>
</dbReference>
<evidence type="ECO:0000313" key="5">
    <source>
        <dbReference type="EMBL" id="NNJ26346.1"/>
    </source>
</evidence>
<dbReference type="RefSeq" id="WP_171187288.1">
    <property type="nucleotide sequence ID" value="NZ_WTPX01000074.1"/>
</dbReference>